<organism evidence="7">
    <name type="scientific">uncultured Truepera sp</name>
    <dbReference type="NCBI Taxonomy" id="543023"/>
    <lineage>
        <taxon>Bacteria</taxon>
        <taxon>Thermotogati</taxon>
        <taxon>Deinococcota</taxon>
        <taxon>Deinococci</taxon>
        <taxon>Trueperales</taxon>
        <taxon>Trueperaceae</taxon>
        <taxon>Truepera</taxon>
        <taxon>environmental samples</taxon>
    </lineage>
</organism>
<keyword evidence="2" id="KW-0805">Transcription regulation</keyword>
<dbReference type="AlphaFoldDB" id="A0A6J4UVZ6"/>
<dbReference type="GO" id="GO:0030246">
    <property type="term" value="F:carbohydrate binding"/>
    <property type="evidence" value="ECO:0007669"/>
    <property type="project" value="InterPro"/>
</dbReference>
<dbReference type="GO" id="GO:0006352">
    <property type="term" value="P:DNA-templated transcription initiation"/>
    <property type="evidence" value="ECO:0007669"/>
    <property type="project" value="InterPro"/>
</dbReference>
<dbReference type="PANTHER" id="PTHR34294:SF1">
    <property type="entry name" value="TRANSCRIPTIONAL REGULATOR LSRR"/>
    <property type="match status" value="1"/>
</dbReference>
<dbReference type="InterPro" id="IPR007324">
    <property type="entry name" value="Sugar-bd_dom_put"/>
</dbReference>
<keyword evidence="4" id="KW-0804">Transcription</keyword>
<dbReference type="GO" id="GO:0003700">
    <property type="term" value="F:DNA-binding transcription factor activity"/>
    <property type="evidence" value="ECO:0007669"/>
    <property type="project" value="InterPro"/>
</dbReference>
<reference evidence="7" key="1">
    <citation type="submission" date="2020-02" db="EMBL/GenBank/DDBJ databases">
        <authorList>
            <person name="Meier V. D."/>
        </authorList>
    </citation>
    <scope>NUCLEOTIDE SEQUENCE</scope>
    <source>
        <strain evidence="7">AVDCRST_MAG86</strain>
    </source>
</reference>
<dbReference type="SUPFAM" id="SSF100950">
    <property type="entry name" value="NagB/RpiA/CoA transferase-like"/>
    <property type="match status" value="1"/>
</dbReference>
<feature type="domain" description="Sugar-binding" evidence="5">
    <location>
        <begin position="66"/>
        <end position="322"/>
    </location>
</feature>
<protein>
    <submittedName>
        <fullName evidence="7">Transcriptional regulator, DeoR family</fullName>
    </submittedName>
</protein>
<feature type="domain" description="RNA polymerase sigma-70 region 4" evidence="6">
    <location>
        <begin position="22"/>
        <end position="52"/>
    </location>
</feature>
<dbReference type="InterPro" id="IPR051054">
    <property type="entry name" value="SorC_transcr_regulators"/>
</dbReference>
<evidence type="ECO:0000259" key="5">
    <source>
        <dbReference type="Pfam" id="PF04198"/>
    </source>
</evidence>
<evidence type="ECO:0000259" key="6">
    <source>
        <dbReference type="Pfam" id="PF04545"/>
    </source>
</evidence>
<dbReference type="InterPro" id="IPR037171">
    <property type="entry name" value="NagB/RpiA_transferase-like"/>
</dbReference>
<dbReference type="Pfam" id="PF04545">
    <property type="entry name" value="Sigma70_r4"/>
    <property type="match status" value="1"/>
</dbReference>
<keyword evidence="3" id="KW-0238">DNA-binding</keyword>
<dbReference type="InterPro" id="IPR007630">
    <property type="entry name" value="RNA_pol_sigma70_r4"/>
</dbReference>
<dbReference type="EMBL" id="CADCWP010000025">
    <property type="protein sequence ID" value="CAA9558229.1"/>
    <property type="molecule type" value="Genomic_DNA"/>
</dbReference>
<accession>A0A6J4UVZ6</accession>
<gene>
    <name evidence="7" type="ORF">AVDCRST_MAG86-386</name>
</gene>
<dbReference type="SUPFAM" id="SSF88659">
    <property type="entry name" value="Sigma3 and sigma4 domains of RNA polymerase sigma factors"/>
    <property type="match status" value="1"/>
</dbReference>
<dbReference type="Gene3D" id="3.40.50.1360">
    <property type="match status" value="1"/>
</dbReference>
<evidence type="ECO:0000256" key="3">
    <source>
        <dbReference type="ARBA" id="ARBA00023125"/>
    </source>
</evidence>
<name>A0A6J4UVZ6_9DEIN</name>
<evidence type="ECO:0000256" key="2">
    <source>
        <dbReference type="ARBA" id="ARBA00023015"/>
    </source>
</evidence>
<dbReference type="GO" id="GO:0003677">
    <property type="term" value="F:DNA binding"/>
    <property type="evidence" value="ECO:0007669"/>
    <property type="project" value="UniProtKB-KW"/>
</dbReference>
<dbReference type="InterPro" id="IPR036388">
    <property type="entry name" value="WH-like_DNA-bd_sf"/>
</dbReference>
<evidence type="ECO:0000256" key="4">
    <source>
        <dbReference type="ARBA" id="ARBA00023163"/>
    </source>
</evidence>
<dbReference type="PANTHER" id="PTHR34294">
    <property type="entry name" value="TRANSCRIPTIONAL REGULATOR-RELATED"/>
    <property type="match status" value="1"/>
</dbReference>
<dbReference type="Pfam" id="PF04198">
    <property type="entry name" value="Sugar-bind"/>
    <property type="match status" value="1"/>
</dbReference>
<dbReference type="Gene3D" id="1.10.10.10">
    <property type="entry name" value="Winged helix-like DNA-binding domain superfamily/Winged helix DNA-binding domain"/>
    <property type="match status" value="1"/>
</dbReference>
<sequence>MVHLARPSQHTDPLSDAVRVARMYYYQERTTQEIASELGLSRSKVSRLLKLAKAQGLVEIRVIDPNTQASALEGAIRAHFGVPEVHVVDVPETAGEREWLERVATVAAAYLSTLMHDGTILATAWGTTVSAISERLGVKPLKNVQVVQLNGSGNTHDAGLLYSAEILRHFSEAYGARTHTFPVPTFFDFPETKGALWRERSVRRILDLQARADILLYSIGAFEAGVPSHVYTGGYLEPADLTELKREGVVGDIATVFFRADGSYRDIPINARASGPDLSLFTQAENAVCVVSGRGKVAGLRAALAGGYLKKLIIDEPTARMLCAGLEATPATSG</sequence>
<evidence type="ECO:0000313" key="7">
    <source>
        <dbReference type="EMBL" id="CAA9558229.1"/>
    </source>
</evidence>
<dbReference type="InterPro" id="IPR013324">
    <property type="entry name" value="RNA_pol_sigma_r3/r4-like"/>
</dbReference>
<comment type="similarity">
    <text evidence="1">Belongs to the SorC transcriptional regulatory family.</text>
</comment>
<proteinExistence type="inferred from homology"/>
<evidence type="ECO:0000256" key="1">
    <source>
        <dbReference type="ARBA" id="ARBA00010466"/>
    </source>
</evidence>